<keyword evidence="2" id="KW-1185">Reference proteome</keyword>
<dbReference type="EMBL" id="JACHMX010000001">
    <property type="protein sequence ID" value="MBB5857682.1"/>
    <property type="molecule type" value="Genomic_DNA"/>
</dbReference>
<dbReference type="AlphaFoldDB" id="A0A841BGI9"/>
<proteinExistence type="predicted"/>
<reference evidence="1 2" key="1">
    <citation type="submission" date="2020-08" db="EMBL/GenBank/DDBJ databases">
        <title>Sequencing the genomes of 1000 actinobacteria strains.</title>
        <authorList>
            <person name="Klenk H.-P."/>
        </authorList>
    </citation>
    <scope>NUCLEOTIDE SEQUENCE [LARGE SCALE GENOMIC DNA]</scope>
    <source>
        <strain evidence="1 2">DSM 45272</strain>
    </source>
</reference>
<name>A0A841BGI9_9PSEU</name>
<evidence type="ECO:0000313" key="2">
    <source>
        <dbReference type="Proteomes" id="UP000580861"/>
    </source>
</evidence>
<protein>
    <submittedName>
        <fullName evidence="1">Uncharacterized protein</fullName>
    </submittedName>
</protein>
<dbReference type="Proteomes" id="UP000580861">
    <property type="component" value="Unassembled WGS sequence"/>
</dbReference>
<sequence>MRKTVERLSDKLLSVFVAKADVGAGCPPDPYYKHCYCRERSDFRRNCSTNGACKEFCGACYAFRTCGG</sequence>
<evidence type="ECO:0000313" key="1">
    <source>
        <dbReference type="EMBL" id="MBB5857682.1"/>
    </source>
</evidence>
<dbReference type="RefSeq" id="WP_184903999.1">
    <property type="nucleotide sequence ID" value="NZ_JACHMX010000001.1"/>
</dbReference>
<organism evidence="1 2">
    <name type="scientific">Amycolatopsis umgeniensis</name>
    <dbReference type="NCBI Taxonomy" id="336628"/>
    <lineage>
        <taxon>Bacteria</taxon>
        <taxon>Bacillati</taxon>
        <taxon>Actinomycetota</taxon>
        <taxon>Actinomycetes</taxon>
        <taxon>Pseudonocardiales</taxon>
        <taxon>Pseudonocardiaceae</taxon>
        <taxon>Amycolatopsis</taxon>
    </lineage>
</organism>
<accession>A0A841BGI9</accession>
<gene>
    <name evidence="1" type="ORF">HDA45_007769</name>
</gene>
<comment type="caution">
    <text evidence="1">The sequence shown here is derived from an EMBL/GenBank/DDBJ whole genome shotgun (WGS) entry which is preliminary data.</text>
</comment>